<gene>
    <name evidence="1" type="ORF">S03H2_35077</name>
</gene>
<dbReference type="AlphaFoldDB" id="X1I2P7"/>
<name>X1I2P7_9ZZZZ</name>
<organism evidence="1">
    <name type="scientific">marine sediment metagenome</name>
    <dbReference type="NCBI Taxonomy" id="412755"/>
    <lineage>
        <taxon>unclassified sequences</taxon>
        <taxon>metagenomes</taxon>
        <taxon>ecological metagenomes</taxon>
    </lineage>
</organism>
<feature type="non-terminal residue" evidence="1">
    <location>
        <position position="248"/>
    </location>
</feature>
<evidence type="ECO:0000313" key="1">
    <source>
        <dbReference type="EMBL" id="GAH60359.1"/>
    </source>
</evidence>
<comment type="caution">
    <text evidence="1">The sequence shown here is derived from an EMBL/GenBank/DDBJ whole genome shotgun (WGS) entry which is preliminary data.</text>
</comment>
<protein>
    <submittedName>
        <fullName evidence="1">Uncharacterized protein</fullName>
    </submittedName>
</protein>
<sequence length="248" mass="29322">MTEKILQWHKEYPFRIEKGGDVSLVTSDPITPQSKLSPLTNLTLNVLTSDKSMANFIICFPSNTLKPIPLISYILADQSKKSVLVFSKNNAHYKNYYLLKVRYARNWAYNKYPAGKIVKGEINIELHAPRAKRWYKEYFKARIPEFKRQFFNENYPKILFNLSKNIKFSDSIINLYLDNENIESSKERKLGISNIIFENIDYYVYSSHKFDSFAKWIEEFRDEGHRFIFHVSNPNYKLLDSLKNLFNA</sequence>
<proteinExistence type="predicted"/>
<dbReference type="EMBL" id="BARU01021439">
    <property type="protein sequence ID" value="GAH60359.1"/>
    <property type="molecule type" value="Genomic_DNA"/>
</dbReference>
<accession>X1I2P7</accession>
<reference evidence="1" key="1">
    <citation type="journal article" date="2014" name="Front. Microbiol.">
        <title>High frequency of phylogenetically diverse reductive dehalogenase-homologous genes in deep subseafloor sedimentary metagenomes.</title>
        <authorList>
            <person name="Kawai M."/>
            <person name="Futagami T."/>
            <person name="Toyoda A."/>
            <person name="Takaki Y."/>
            <person name="Nishi S."/>
            <person name="Hori S."/>
            <person name="Arai W."/>
            <person name="Tsubouchi T."/>
            <person name="Morono Y."/>
            <person name="Uchiyama I."/>
            <person name="Ito T."/>
            <person name="Fujiyama A."/>
            <person name="Inagaki F."/>
            <person name="Takami H."/>
        </authorList>
    </citation>
    <scope>NUCLEOTIDE SEQUENCE</scope>
    <source>
        <strain evidence="1">Expedition CK06-06</strain>
    </source>
</reference>